<keyword evidence="1" id="KW-0812">Transmembrane</keyword>
<feature type="transmembrane region" description="Helical" evidence="1">
    <location>
        <begin position="172"/>
        <end position="192"/>
    </location>
</feature>
<feature type="transmembrane region" description="Helical" evidence="1">
    <location>
        <begin position="86"/>
        <end position="110"/>
    </location>
</feature>
<dbReference type="InterPro" id="IPR021737">
    <property type="entry name" value="Phage_phiKZ_Orf197"/>
</dbReference>
<evidence type="ECO:0000313" key="3">
    <source>
        <dbReference type="Proteomes" id="UP000178485"/>
    </source>
</evidence>
<dbReference type="RefSeq" id="WP_071136814.1">
    <property type="nucleotide sequence ID" value="NZ_DUQN01000058.1"/>
</dbReference>
<evidence type="ECO:0000256" key="1">
    <source>
        <dbReference type="SAM" id="Phobius"/>
    </source>
</evidence>
<dbReference type="Pfam" id="PF11750">
    <property type="entry name" value="DUF3307"/>
    <property type="match status" value="1"/>
</dbReference>
<reference evidence="2 3" key="1">
    <citation type="submission" date="2016-08" db="EMBL/GenBank/DDBJ databases">
        <authorList>
            <person name="Seilhamer J.J."/>
        </authorList>
    </citation>
    <scope>NUCLEOTIDE SEQUENCE [LARGE SCALE GENOMIC DNA]</scope>
    <source>
        <strain evidence="2">ING2-E5A</strain>
    </source>
</reference>
<dbReference type="AlphaFoldDB" id="A0A1G4G710"/>
<evidence type="ECO:0000313" key="2">
    <source>
        <dbReference type="EMBL" id="SCM57714.1"/>
    </source>
</evidence>
<feature type="transmembrane region" description="Helical" evidence="1">
    <location>
        <begin position="122"/>
        <end position="151"/>
    </location>
</feature>
<dbReference type="STRING" id="1642646.ING2E5A_1474"/>
<dbReference type="KEGG" id="pmuc:ING2E5A_1474"/>
<gene>
    <name evidence="2" type="ORF">ING2E5A_1474</name>
</gene>
<keyword evidence="3" id="KW-1185">Reference proteome</keyword>
<feature type="transmembrane region" description="Helical" evidence="1">
    <location>
        <begin position="58"/>
        <end position="74"/>
    </location>
</feature>
<accession>A0A1G4G710</accession>
<dbReference type="EMBL" id="LT608328">
    <property type="protein sequence ID" value="SCM57714.1"/>
    <property type="molecule type" value="Genomic_DNA"/>
</dbReference>
<proteinExistence type="predicted"/>
<evidence type="ECO:0008006" key="4">
    <source>
        <dbReference type="Google" id="ProtNLM"/>
    </source>
</evidence>
<protein>
    <recommendedName>
        <fullName evidence="4">DUF3307 domain-containing protein</fullName>
    </recommendedName>
</protein>
<feature type="transmembrane region" description="Helical" evidence="1">
    <location>
        <begin position="212"/>
        <end position="234"/>
    </location>
</feature>
<organism evidence="2 3">
    <name type="scientific">Petrimonas mucosa</name>
    <dbReference type="NCBI Taxonomy" id="1642646"/>
    <lineage>
        <taxon>Bacteria</taxon>
        <taxon>Pseudomonadati</taxon>
        <taxon>Bacteroidota</taxon>
        <taxon>Bacteroidia</taxon>
        <taxon>Bacteroidales</taxon>
        <taxon>Dysgonomonadaceae</taxon>
        <taxon>Petrimonas</taxon>
    </lineage>
</organism>
<sequence>MILFVKLILAHMVGDFLLQPKSWVKEKESRGPASPKLYLHGLVHALLTWLVLWDFRGWIVALSIAVLHVGIDVVKSSLQKEKNRSVWFLTDQLLHLLSIAILWCLFFRPVLPVGTWGENPDFWIYLTALFFLTTVCGIGIQMMLANWAEVINLDNEKSLPNAGRYIGMLERLLVFLFVVLGHWEAIGFLIAAKSVFRFGDLRDSRNRKLTEYILIGTLLSFGIAIVTGILVLYLTSDIVMLKNC</sequence>
<dbReference type="Proteomes" id="UP000178485">
    <property type="component" value="Chromosome i"/>
</dbReference>
<keyword evidence="1" id="KW-1133">Transmembrane helix</keyword>
<name>A0A1G4G710_9BACT</name>
<keyword evidence="1" id="KW-0472">Membrane</keyword>